<feature type="region of interest" description="Disordered" evidence="7">
    <location>
        <begin position="711"/>
        <end position="890"/>
    </location>
</feature>
<feature type="compositionally biased region" description="Basic and acidic residues" evidence="7">
    <location>
        <begin position="1220"/>
        <end position="1229"/>
    </location>
</feature>
<feature type="compositionally biased region" description="Basic and acidic residues" evidence="7">
    <location>
        <begin position="817"/>
        <end position="839"/>
    </location>
</feature>
<feature type="compositionally biased region" description="Polar residues" evidence="7">
    <location>
        <begin position="795"/>
        <end position="808"/>
    </location>
</feature>
<feature type="compositionally biased region" description="Basic and acidic residues" evidence="7">
    <location>
        <begin position="187"/>
        <end position="197"/>
    </location>
</feature>
<feature type="compositionally biased region" description="Basic residues" evidence="7">
    <location>
        <begin position="1067"/>
        <end position="1076"/>
    </location>
</feature>
<evidence type="ECO:0000256" key="6">
    <source>
        <dbReference type="ARBA" id="ARBA00023136"/>
    </source>
</evidence>
<feature type="compositionally biased region" description="Polar residues" evidence="7">
    <location>
        <begin position="552"/>
        <end position="563"/>
    </location>
</feature>
<feature type="region of interest" description="Disordered" evidence="7">
    <location>
        <begin position="537"/>
        <end position="563"/>
    </location>
</feature>
<feature type="compositionally biased region" description="Basic and acidic residues" evidence="7">
    <location>
        <begin position="780"/>
        <end position="794"/>
    </location>
</feature>
<proteinExistence type="predicted"/>
<feature type="region of interest" description="Disordered" evidence="7">
    <location>
        <begin position="575"/>
        <end position="658"/>
    </location>
</feature>
<accession>A0A317Y9X5</accession>
<feature type="compositionally biased region" description="Basic residues" evidence="7">
    <location>
        <begin position="984"/>
        <end position="993"/>
    </location>
</feature>
<organism evidence="8">
    <name type="scientific">Zea mays</name>
    <name type="common">Maize</name>
    <dbReference type="NCBI Taxonomy" id="4577"/>
    <lineage>
        <taxon>Eukaryota</taxon>
        <taxon>Viridiplantae</taxon>
        <taxon>Streptophyta</taxon>
        <taxon>Embryophyta</taxon>
        <taxon>Tracheophyta</taxon>
        <taxon>Spermatophyta</taxon>
        <taxon>Magnoliopsida</taxon>
        <taxon>Liliopsida</taxon>
        <taxon>Poales</taxon>
        <taxon>Poaceae</taxon>
        <taxon>PACMAD clade</taxon>
        <taxon>Panicoideae</taxon>
        <taxon>Andropogonodae</taxon>
        <taxon>Andropogoneae</taxon>
        <taxon>Tripsacinae</taxon>
        <taxon>Zea</taxon>
    </lineage>
</organism>
<dbReference type="GO" id="GO:0031901">
    <property type="term" value="C:early endosome membrane"/>
    <property type="evidence" value="ECO:0007669"/>
    <property type="project" value="UniProtKB-SubCell"/>
</dbReference>
<gene>
    <name evidence="8" type="ORF">Zm00014a_030307</name>
</gene>
<dbReference type="InterPro" id="IPR039937">
    <property type="entry name" value="SNX20/SNX21"/>
</dbReference>
<dbReference type="PANTHER" id="PTHR20939">
    <property type="entry name" value="SORTING NEXIN 20, 21"/>
    <property type="match status" value="1"/>
</dbReference>
<keyword evidence="6" id="KW-0472">Membrane</keyword>
<evidence type="ECO:0000313" key="8">
    <source>
        <dbReference type="EMBL" id="PWZ55420.1"/>
    </source>
</evidence>
<dbReference type="EMBL" id="NCVQ01000001">
    <property type="protein sequence ID" value="PWZ55420.1"/>
    <property type="molecule type" value="Genomic_DNA"/>
</dbReference>
<feature type="compositionally biased region" description="Basic and acidic residues" evidence="7">
    <location>
        <begin position="857"/>
        <end position="874"/>
    </location>
</feature>
<name>A0A317Y9X5_MAIZE</name>
<feature type="compositionally biased region" description="Low complexity" evidence="7">
    <location>
        <begin position="758"/>
        <end position="779"/>
    </location>
</feature>
<feature type="region of interest" description="Disordered" evidence="7">
    <location>
        <begin position="174"/>
        <end position="197"/>
    </location>
</feature>
<reference evidence="8" key="1">
    <citation type="journal article" date="2018" name="Nat. Genet.">
        <title>Extensive intraspecific gene order and gene structural variations between Mo17 and other maize genomes.</title>
        <authorList>
            <person name="Sun S."/>
            <person name="Zhou Y."/>
            <person name="Chen J."/>
            <person name="Shi J."/>
            <person name="Zhao H."/>
            <person name="Zhao H."/>
            <person name="Song W."/>
            <person name="Zhang M."/>
            <person name="Cui Y."/>
            <person name="Dong X."/>
            <person name="Liu H."/>
            <person name="Ma X."/>
            <person name="Jiao Y."/>
            <person name="Wang B."/>
            <person name="Wei X."/>
            <person name="Stein J.C."/>
            <person name="Glaubitz J.C."/>
            <person name="Lu F."/>
            <person name="Yu G."/>
            <person name="Liang C."/>
            <person name="Fengler K."/>
            <person name="Li B."/>
            <person name="Rafalski A."/>
            <person name="Schnable P.S."/>
            <person name="Ware D.H."/>
            <person name="Buckler E.S."/>
            <person name="Lai J."/>
        </authorList>
    </citation>
    <scope>NUCLEOTIDE SEQUENCE [LARGE SCALE GENOMIC DNA]</scope>
    <source>
        <tissue evidence="8">Seedling</tissue>
    </source>
</reference>
<evidence type="ECO:0000256" key="1">
    <source>
        <dbReference type="ARBA" id="ARBA00004469"/>
    </source>
</evidence>
<feature type="compositionally biased region" description="Polar residues" evidence="7">
    <location>
        <begin position="630"/>
        <end position="639"/>
    </location>
</feature>
<feature type="region of interest" description="Disordered" evidence="7">
    <location>
        <begin position="965"/>
        <end position="1000"/>
    </location>
</feature>
<sequence>MLFVRPRRAERWERGHRLSADCHGKMSLAKKEEVCSHRLVPRLDEPAVGVPIKKRPFFLSDRSVASAIPLSTKPPSPTNTMPVAATGSGCREEPFFNIANSDRNVITKGKGIPDTQIQDHVNTSLTALSMTNGNGVLFNASSEIPSIADSATRTSAPDDELQLQNFLALDLQLPSRQSGKNNNYSSLRKDEKLGQSRSEHYNNVPVANEINASGNSIVGRLPNLDLNIPPDPADSLEGLPKMHESGSGFYHHRTIQHQKAQVTPAAAISTINSGIGRNMCSTLNMSNSYGLSHKSGPADVTLDLQLKPPTRPELGINWKGLAPAPELSLSLFGKPMDEPEFPSTPNALFHSGTAGSSKKVSGEAAATLGSDKAPVEKIVTPVPCNVNPLNTTSATVSGIDQLPSNNLVKKEPEEISQQHIIDGAKKPNPLERQSVGQVIGCAESEKTESAPQGARKIGFDLNSDIFANSSIHNESDVAAVDAPIPAKTLPDTSHDTSMPAVPEVDKFVKHEESTSATLSPVVETGNGHTTLLVEAKSQRSQGNVASPAVGLSESSSQPTVSTVCKPTAGHIRADEDTRQRSCDTNESCGALPSSSNPTVEPLPSNSLGNAIVDGMSQGSAEMDCSDDDVNTVSRIPTTNKPHDESLGNVPISKDGINTNNNLSIELKKEHDSDMHQDCSSMTNKVTIDAIDGDKCIKTKVGVFSHAGQQGFRNEVSASENSKDKRSLNSEKNTPVNNTDHSMQDAKTAAGSSTTDLQKSSALPKSASPKMQPTKQPPKTLDSRLGKTRSPDIKSEMSQNGMQAGSCSENHAKLAALKTEHQNESEEVGRHSDLHPRDSVLGEDSELDGASSSQQHSEYSKKTASEKSERDKSKPDSCNTSVQNEKDGQLGANLRELGYAYVNRNERWERFMESEREKSNGECHGGRHASDVMNKRMTNHRGGWRGAGSRGHLRNFRGPRMRNEFADESIGGNRHSFEDEPGHTRGPHRRRHSPPHGCLMRDTDIDEFYGREIPEYRLPARGQIEDLPDSMMDDRFFMPYSHRHRGQGDHGFIHRDRDRSHSPAAQRRVGHVHFHRGRSPEAMRRSPPPVMRTDRTYMPHRHHNGSHDERGAMQRNERRCAMEGDASGFEPPLHPSHLAEFHTVEELVGRRKYRERRPYLHSTVSDEDEMLPYRTEDDMEFAEGGAGPREHNGGFRNRMGHNRARGEQEDGYRHRRGGHQGWRDSDTNDRPKRRRY</sequence>
<evidence type="ECO:0000256" key="7">
    <source>
        <dbReference type="SAM" id="MobiDB-lite"/>
    </source>
</evidence>
<comment type="caution">
    <text evidence="8">The sequence shown here is derived from an EMBL/GenBank/DDBJ whole genome shotgun (WGS) entry which is preliminary data.</text>
</comment>
<keyword evidence="5" id="KW-0446">Lipid-binding</keyword>
<evidence type="ECO:0000256" key="5">
    <source>
        <dbReference type="ARBA" id="ARBA00023121"/>
    </source>
</evidence>
<dbReference type="GO" id="GO:0008289">
    <property type="term" value="F:lipid binding"/>
    <property type="evidence" value="ECO:0007669"/>
    <property type="project" value="UniProtKB-KW"/>
</dbReference>
<evidence type="ECO:0000256" key="4">
    <source>
        <dbReference type="ARBA" id="ARBA00022927"/>
    </source>
</evidence>
<dbReference type="GO" id="GO:0015031">
    <property type="term" value="P:protein transport"/>
    <property type="evidence" value="ECO:0007669"/>
    <property type="project" value="UniProtKB-KW"/>
</dbReference>
<keyword evidence="3" id="KW-0967">Endosome</keyword>
<comment type="subcellular location">
    <subcellularLocation>
        <location evidence="1">Early endosome membrane</location>
        <topology evidence="1">Peripheral membrane protein</topology>
        <orientation evidence="1">Cytoplasmic side</orientation>
    </subcellularLocation>
</comment>
<protein>
    <submittedName>
        <fullName evidence="8">Uncharacterized protein</fullName>
    </submittedName>
</protein>
<dbReference type="AlphaFoldDB" id="A0A317Y9X5"/>
<dbReference type="Proteomes" id="UP000251960">
    <property type="component" value="Chromosome 1"/>
</dbReference>
<feature type="compositionally biased region" description="Polar residues" evidence="7">
    <location>
        <begin position="174"/>
        <end position="186"/>
    </location>
</feature>
<feature type="compositionally biased region" description="Polar residues" evidence="7">
    <location>
        <begin position="729"/>
        <end position="740"/>
    </location>
</feature>
<keyword evidence="4" id="KW-0653">Protein transport</keyword>
<feature type="region of interest" description="Disordered" evidence="7">
    <location>
        <begin position="1060"/>
        <end position="1112"/>
    </location>
</feature>
<keyword evidence="2" id="KW-0813">Transport</keyword>
<feature type="region of interest" description="Disordered" evidence="7">
    <location>
        <begin position="1179"/>
        <end position="1235"/>
    </location>
</feature>
<evidence type="ECO:0000256" key="2">
    <source>
        <dbReference type="ARBA" id="ARBA00022448"/>
    </source>
</evidence>
<evidence type="ECO:0000256" key="3">
    <source>
        <dbReference type="ARBA" id="ARBA00022753"/>
    </source>
</evidence>
<dbReference type="ExpressionAtlas" id="A0A317Y9X5">
    <property type="expression patterns" value="baseline and differential"/>
</dbReference>
<feature type="compositionally biased region" description="Polar residues" evidence="7">
    <location>
        <begin position="584"/>
        <end position="608"/>
    </location>
</feature>
<dbReference type="PANTHER" id="PTHR20939:SF11">
    <property type="entry name" value="LD12265P"/>
    <property type="match status" value="1"/>
</dbReference>